<dbReference type="SUPFAM" id="SSF48452">
    <property type="entry name" value="TPR-like"/>
    <property type="match status" value="1"/>
</dbReference>
<evidence type="ECO:0000256" key="3">
    <source>
        <dbReference type="ARBA" id="ARBA00004744"/>
    </source>
</evidence>
<protein>
    <submittedName>
        <fullName evidence="12">Heme biosynthesis protein HemY</fullName>
    </submittedName>
</protein>
<evidence type="ECO:0000256" key="4">
    <source>
        <dbReference type="ARBA" id="ARBA00022475"/>
    </source>
</evidence>
<comment type="subcellular location">
    <subcellularLocation>
        <location evidence="2">Cell inner membrane</location>
        <topology evidence="2">Multi-pass membrane protein</topology>
    </subcellularLocation>
</comment>
<name>A0AAN1VZK5_9PROT</name>
<keyword evidence="8 10" id="KW-0472">Membrane</keyword>
<keyword evidence="7 10" id="KW-1133">Transmembrane helix</keyword>
<dbReference type="GO" id="GO:0006779">
    <property type="term" value="P:porphyrin-containing compound biosynthetic process"/>
    <property type="evidence" value="ECO:0007669"/>
    <property type="project" value="UniProtKB-KW"/>
</dbReference>
<evidence type="ECO:0000256" key="1">
    <source>
        <dbReference type="ARBA" id="ARBA00002962"/>
    </source>
</evidence>
<keyword evidence="5" id="KW-0997">Cell inner membrane</keyword>
<sequence length="393" mass="43043">MKYLIWTLLLFAAAVVLVTAAHNPAYVLLVYPPYRIELSLTLFVVLLLLAFIFGYGLVRLLSAAVRLPEYVRRFRIERSQAKARKLMDESLGAFFEGRYAAAEKASAQAMELGDASALHSIIAARAAHELHEFEKRDAYLAASEGKSVGDATMRLMATTKFMLDQRDPQAALHALKELRDSGVKGHTGAMSLELKARQLAGDWDEVLNVLDQLEKRAAIDVTVAAQIRQQAWLEKIRQQEDLDGLAACLKAVPADFKRRSKVAATAARALIQHGGSPLAQQLLSDSLNAQWDSELVALYGDCRPADGASGDVLRQIEQAEKWLNQHRDDAGLLLALGKLCLHQGLWGKAQSYLDASISVAPSPAAYTALGQLAERLGKPQEAGKYFQRAAALK</sequence>
<dbReference type="KEGG" id="fku:FGKAn22_02940"/>
<evidence type="ECO:0000256" key="10">
    <source>
        <dbReference type="SAM" id="Phobius"/>
    </source>
</evidence>
<dbReference type="InterPro" id="IPR010817">
    <property type="entry name" value="HemY_N"/>
</dbReference>
<evidence type="ECO:0000256" key="9">
    <source>
        <dbReference type="ARBA" id="ARBA00023244"/>
    </source>
</evidence>
<organism evidence="12 13">
    <name type="scientific">Ferrigenium kumadai</name>
    <dbReference type="NCBI Taxonomy" id="1682490"/>
    <lineage>
        <taxon>Bacteria</taxon>
        <taxon>Pseudomonadati</taxon>
        <taxon>Pseudomonadota</taxon>
        <taxon>Betaproteobacteria</taxon>
        <taxon>Nitrosomonadales</taxon>
        <taxon>Gallionellaceae</taxon>
        <taxon>Ferrigenium</taxon>
    </lineage>
</organism>
<evidence type="ECO:0000256" key="7">
    <source>
        <dbReference type="ARBA" id="ARBA00022989"/>
    </source>
</evidence>
<evidence type="ECO:0000256" key="8">
    <source>
        <dbReference type="ARBA" id="ARBA00023136"/>
    </source>
</evidence>
<feature type="domain" description="HemY N-terminal" evidence="11">
    <location>
        <begin position="26"/>
        <end position="129"/>
    </location>
</feature>
<evidence type="ECO:0000313" key="12">
    <source>
        <dbReference type="EMBL" id="BBI98601.1"/>
    </source>
</evidence>
<dbReference type="GO" id="GO:0005886">
    <property type="term" value="C:plasma membrane"/>
    <property type="evidence" value="ECO:0007669"/>
    <property type="project" value="UniProtKB-SubCell"/>
</dbReference>
<keyword evidence="9" id="KW-0627">Porphyrin biosynthesis</keyword>
<dbReference type="GO" id="GO:0042168">
    <property type="term" value="P:heme metabolic process"/>
    <property type="evidence" value="ECO:0007669"/>
    <property type="project" value="InterPro"/>
</dbReference>
<keyword evidence="4" id="KW-1003">Cell membrane</keyword>
<evidence type="ECO:0000256" key="2">
    <source>
        <dbReference type="ARBA" id="ARBA00004429"/>
    </source>
</evidence>
<dbReference type="Pfam" id="PF07219">
    <property type="entry name" value="HemY_N"/>
    <property type="match status" value="1"/>
</dbReference>
<dbReference type="Proteomes" id="UP001319121">
    <property type="component" value="Chromosome"/>
</dbReference>
<dbReference type="Gene3D" id="1.25.40.10">
    <property type="entry name" value="Tetratricopeptide repeat domain"/>
    <property type="match status" value="1"/>
</dbReference>
<evidence type="ECO:0000256" key="5">
    <source>
        <dbReference type="ARBA" id="ARBA00022519"/>
    </source>
</evidence>
<keyword evidence="13" id="KW-1185">Reference proteome</keyword>
<feature type="transmembrane region" description="Helical" evidence="10">
    <location>
        <begin position="36"/>
        <end position="58"/>
    </location>
</feature>
<accession>A0AAN1VZK5</accession>
<dbReference type="PROSITE" id="PS50293">
    <property type="entry name" value="TPR_REGION"/>
    <property type="match status" value="1"/>
</dbReference>
<evidence type="ECO:0000313" key="13">
    <source>
        <dbReference type="Proteomes" id="UP001319121"/>
    </source>
</evidence>
<dbReference type="NCBIfam" id="TIGR00540">
    <property type="entry name" value="TPR_hemY_coli"/>
    <property type="match status" value="1"/>
</dbReference>
<dbReference type="InterPro" id="IPR011990">
    <property type="entry name" value="TPR-like_helical_dom_sf"/>
</dbReference>
<reference evidence="12 13" key="1">
    <citation type="submission" date="2019-03" db="EMBL/GenBank/DDBJ databases">
        <title>Complete genome sequence of Ferrigenium kumadai strain An22, a microaerophilic iron-oxidizing bacterium isolated from a paddy field soil.</title>
        <authorList>
            <person name="Watanabe T."/>
            <person name="Asakawa S."/>
        </authorList>
    </citation>
    <scope>NUCLEOTIDE SEQUENCE [LARGE SCALE GENOMIC DNA]</scope>
    <source>
        <strain evidence="12 13">An22</strain>
    </source>
</reference>
<evidence type="ECO:0000259" key="11">
    <source>
        <dbReference type="Pfam" id="PF07219"/>
    </source>
</evidence>
<dbReference type="RefSeq" id="WP_212786227.1">
    <property type="nucleotide sequence ID" value="NZ_AP019536.1"/>
</dbReference>
<dbReference type="AlphaFoldDB" id="A0AAN1VZK5"/>
<comment type="pathway">
    <text evidence="3">Porphyrin-containing compound metabolism; protoheme biosynthesis.</text>
</comment>
<keyword evidence="6 10" id="KW-0812">Transmembrane</keyword>
<evidence type="ECO:0000256" key="6">
    <source>
        <dbReference type="ARBA" id="ARBA00022692"/>
    </source>
</evidence>
<proteinExistence type="predicted"/>
<comment type="function">
    <text evidence="1">Involved in a late step of protoheme IX synthesis.</text>
</comment>
<dbReference type="InterPro" id="IPR005254">
    <property type="entry name" value="Heme_biosyn_assoc_TPR_pro"/>
</dbReference>
<dbReference type="EMBL" id="AP019536">
    <property type="protein sequence ID" value="BBI98601.1"/>
    <property type="molecule type" value="Genomic_DNA"/>
</dbReference>
<gene>
    <name evidence="12" type="ORF">FGKAn22_02940</name>
</gene>